<feature type="transmembrane region" description="Helical" evidence="1">
    <location>
        <begin position="134"/>
        <end position="156"/>
    </location>
</feature>
<evidence type="ECO:0000313" key="3">
    <source>
        <dbReference type="Proteomes" id="UP001156940"/>
    </source>
</evidence>
<organism evidence="2 3">
    <name type="scientific">Luteimonas endophytica</name>
    <dbReference type="NCBI Taxonomy" id="3042023"/>
    <lineage>
        <taxon>Bacteria</taxon>
        <taxon>Pseudomonadati</taxon>
        <taxon>Pseudomonadota</taxon>
        <taxon>Gammaproteobacteria</taxon>
        <taxon>Lysobacterales</taxon>
        <taxon>Lysobacteraceae</taxon>
        <taxon>Luteimonas</taxon>
    </lineage>
</organism>
<accession>A0ABT6J7V2</accession>
<proteinExistence type="predicted"/>
<feature type="transmembrane region" description="Helical" evidence="1">
    <location>
        <begin position="168"/>
        <end position="186"/>
    </location>
</feature>
<evidence type="ECO:0000313" key="2">
    <source>
        <dbReference type="EMBL" id="MDH5822900.1"/>
    </source>
</evidence>
<evidence type="ECO:0008006" key="4">
    <source>
        <dbReference type="Google" id="ProtNLM"/>
    </source>
</evidence>
<keyword evidence="1" id="KW-0812">Transmembrane</keyword>
<gene>
    <name evidence="2" type="ORF">QFW77_07820</name>
</gene>
<keyword evidence="1" id="KW-1133">Transmembrane helix</keyword>
<reference evidence="2 3" key="1">
    <citation type="submission" date="2023-04" db="EMBL/GenBank/DDBJ databases">
        <title>Luteimonas endophyticus RD2P54.</title>
        <authorList>
            <person name="Sun J.-Q."/>
        </authorList>
    </citation>
    <scope>NUCLEOTIDE SEQUENCE [LARGE SCALE GENOMIC DNA]</scope>
    <source>
        <strain evidence="2 3">RD2P54</strain>
    </source>
</reference>
<keyword evidence="1" id="KW-0472">Membrane</keyword>
<keyword evidence="3" id="KW-1185">Reference proteome</keyword>
<dbReference type="Proteomes" id="UP001156940">
    <property type="component" value="Unassembled WGS sequence"/>
</dbReference>
<sequence length="190" mass="20940">MAGAGAVRPTKPRPVRGFALFKWSLYALLAGNVALYARQGTATETVDTAAWVVLLLLFEWETGGWRLPRWSRLAVRLLRGLAGLAVAWACIDYGLAGQTLDFANASAWLGVVVALELELRVPQRRRGFHALRRAVAWLLYLALAGFVLAWWLQVAAGEHGAWLDAWDASLWLAAFVTIELNVFGIGKPRD</sequence>
<dbReference type="EMBL" id="JARXRM010000028">
    <property type="protein sequence ID" value="MDH5822900.1"/>
    <property type="molecule type" value="Genomic_DNA"/>
</dbReference>
<feature type="transmembrane region" description="Helical" evidence="1">
    <location>
        <begin position="20"/>
        <end position="37"/>
    </location>
</feature>
<evidence type="ECO:0000256" key="1">
    <source>
        <dbReference type="SAM" id="Phobius"/>
    </source>
</evidence>
<name>A0ABT6J7V2_9GAMM</name>
<comment type="caution">
    <text evidence="2">The sequence shown here is derived from an EMBL/GenBank/DDBJ whole genome shotgun (WGS) entry which is preliminary data.</text>
</comment>
<protein>
    <recommendedName>
        <fullName evidence="4">DUF2919 family protein</fullName>
    </recommendedName>
</protein>
<dbReference type="RefSeq" id="WP_280573907.1">
    <property type="nucleotide sequence ID" value="NZ_JARXRM010000028.1"/>
</dbReference>